<comment type="caution">
    <text evidence="1">The sequence shown here is derived from an EMBL/GenBank/DDBJ whole genome shotgun (WGS) entry which is preliminary data.</text>
</comment>
<evidence type="ECO:0000313" key="2">
    <source>
        <dbReference type="Proteomes" id="UP001595457"/>
    </source>
</evidence>
<protein>
    <submittedName>
        <fullName evidence="1">Uncharacterized protein</fullName>
    </submittedName>
</protein>
<reference evidence="2" key="1">
    <citation type="journal article" date="2019" name="Int. J. Syst. Evol. Microbiol.">
        <title>The Global Catalogue of Microorganisms (GCM) 10K type strain sequencing project: providing services to taxonomists for standard genome sequencing and annotation.</title>
        <authorList>
            <consortium name="The Broad Institute Genomics Platform"/>
            <consortium name="The Broad Institute Genome Sequencing Center for Infectious Disease"/>
            <person name="Wu L."/>
            <person name="Ma J."/>
        </authorList>
    </citation>
    <scope>NUCLEOTIDE SEQUENCE [LARGE SCALE GENOMIC DNA]</scope>
    <source>
        <strain evidence="2">KCTC 62195</strain>
    </source>
</reference>
<organism evidence="1 2">
    <name type="scientific">Azotobacter bryophylli</name>
    <dbReference type="NCBI Taxonomy" id="1986537"/>
    <lineage>
        <taxon>Bacteria</taxon>
        <taxon>Pseudomonadati</taxon>
        <taxon>Pseudomonadota</taxon>
        <taxon>Gammaproteobacteria</taxon>
        <taxon>Pseudomonadales</taxon>
        <taxon>Pseudomonadaceae</taxon>
        <taxon>Azotobacter</taxon>
    </lineage>
</organism>
<accession>A0ABV7ASE7</accession>
<keyword evidence="2" id="KW-1185">Reference proteome</keyword>
<evidence type="ECO:0000313" key="1">
    <source>
        <dbReference type="EMBL" id="MFC2972458.1"/>
    </source>
</evidence>
<sequence length="81" mass="9205">MQQRVSQFSPEHEVSSISGRARLALATLERSGPHYRFRVEPVSKGLFRIVDSRTETVKGWRLSHMEACMLADQLELSSRCG</sequence>
<gene>
    <name evidence="1" type="ORF">ACFOJE_09590</name>
</gene>
<dbReference type="RefSeq" id="WP_377814095.1">
    <property type="nucleotide sequence ID" value="NZ_JBHRSJ010000016.1"/>
</dbReference>
<dbReference type="Proteomes" id="UP001595457">
    <property type="component" value="Unassembled WGS sequence"/>
</dbReference>
<name>A0ABV7ASE7_9GAMM</name>
<dbReference type="EMBL" id="JBHRSJ010000016">
    <property type="protein sequence ID" value="MFC2972458.1"/>
    <property type="molecule type" value="Genomic_DNA"/>
</dbReference>
<proteinExistence type="predicted"/>